<feature type="transmembrane region" description="Helical" evidence="9">
    <location>
        <begin position="44"/>
        <end position="62"/>
    </location>
</feature>
<dbReference type="OMA" id="WPGKLFG"/>
<dbReference type="STRING" id="3641.A0A061FZZ8"/>
<comment type="subcellular location">
    <subcellularLocation>
        <location evidence="1 9">Endoplasmic reticulum membrane</location>
        <topology evidence="1 9">Multi-pass membrane protein</topology>
    </subcellularLocation>
</comment>
<dbReference type="InParanoid" id="A0A061FZZ8"/>
<name>A0A061FZZ8_THECC</name>
<comment type="similarity">
    <text evidence="3 9">Belongs to the RFT1 family.</text>
</comment>
<dbReference type="Gramene" id="EOY22846">
    <property type="protein sequence ID" value="EOY22846"/>
    <property type="gene ID" value="TCM_014899"/>
</dbReference>
<gene>
    <name evidence="10" type="ORF">TCM_014899</name>
</gene>
<feature type="transmembrane region" description="Helical" evidence="9">
    <location>
        <begin position="316"/>
        <end position="336"/>
    </location>
</feature>
<evidence type="ECO:0000256" key="6">
    <source>
        <dbReference type="ARBA" id="ARBA00022989"/>
    </source>
</evidence>
<keyword evidence="5" id="KW-0256">Endoplasmic reticulum</keyword>
<evidence type="ECO:0000256" key="4">
    <source>
        <dbReference type="ARBA" id="ARBA00022692"/>
    </source>
</evidence>
<dbReference type="FunCoup" id="A0A061FZZ8">
    <property type="interactions" value="3360"/>
</dbReference>
<evidence type="ECO:0000256" key="5">
    <source>
        <dbReference type="ARBA" id="ARBA00022824"/>
    </source>
</evidence>
<dbReference type="GO" id="GO:0005789">
    <property type="term" value="C:endoplasmic reticulum membrane"/>
    <property type="evidence" value="ECO:0000318"/>
    <property type="project" value="GO_Central"/>
</dbReference>
<keyword evidence="6 9" id="KW-1133">Transmembrane helix</keyword>
<organism evidence="10 11">
    <name type="scientific">Theobroma cacao</name>
    <name type="common">Cacao</name>
    <name type="synonym">Cocoa</name>
    <dbReference type="NCBI Taxonomy" id="3641"/>
    <lineage>
        <taxon>Eukaryota</taxon>
        <taxon>Viridiplantae</taxon>
        <taxon>Streptophyta</taxon>
        <taxon>Embryophyta</taxon>
        <taxon>Tracheophyta</taxon>
        <taxon>Spermatophyta</taxon>
        <taxon>Magnoliopsida</taxon>
        <taxon>eudicotyledons</taxon>
        <taxon>Gunneridae</taxon>
        <taxon>Pentapetalae</taxon>
        <taxon>rosids</taxon>
        <taxon>malvids</taxon>
        <taxon>Malvales</taxon>
        <taxon>Malvaceae</taxon>
        <taxon>Byttnerioideae</taxon>
        <taxon>Theobroma</taxon>
    </lineage>
</organism>
<dbReference type="HOGENOM" id="CLU_023360_4_0_1"/>
<feature type="transmembrane region" description="Helical" evidence="9">
    <location>
        <begin position="185"/>
        <end position="210"/>
    </location>
</feature>
<keyword evidence="7 9" id="KW-0472">Membrane</keyword>
<dbReference type="PANTHER" id="PTHR13117">
    <property type="entry name" value="ENDOPLASMIC RETICULUM MULTISPAN TRANSMEMBRANE PROTEIN-RELATED"/>
    <property type="match status" value="1"/>
</dbReference>
<feature type="transmembrane region" description="Helical" evidence="9">
    <location>
        <begin position="391"/>
        <end position="407"/>
    </location>
</feature>
<dbReference type="CDD" id="cd13130">
    <property type="entry name" value="MATE_rft1"/>
    <property type="match status" value="1"/>
</dbReference>
<feature type="transmembrane region" description="Helical" evidence="9">
    <location>
        <begin position="157"/>
        <end position="179"/>
    </location>
</feature>
<proteinExistence type="inferred from homology"/>
<comment type="pathway">
    <text evidence="2">Protein modification; protein glycosylation.</text>
</comment>
<evidence type="ECO:0000256" key="7">
    <source>
        <dbReference type="ARBA" id="ARBA00023136"/>
    </source>
</evidence>
<sequence>MSEASDRTNLSHTFKYLLATQFLSRGIPFIFNSWIVRHLTEEDYAVYAVQFHLFVTCVLFLSREGFRRACMRADIRFEGASTKDNAATLLKVAWMTFPLGVVITILACVFVFWWQGLHLSDPYAQAILINGYACIAELLAEPLYILSQTLFLLKLRLIVETAATLLRCITMYILIVNLTKMEKGIVFALSQAAYGSCLFLGYWGYFLCAFRSFDLFPFRLGHILDFDKQLRKMCMLFTLQSLQKLVLQEGEKMVLVWLDTPYNQAVYGLVDKLVGSLVVRLVFLPFEESSYATFARSASGQSPHKSKKIGESLTEALKLVLLIGLIFLAFGPSYSYSLVRLLYGQKWSDGEASAALRYYCLYIIVLAMNGTSEAFLHAVATENQLKRSNDSLLVFSVIYVASNYLLIRSAGAVGLILANSLNMILRIIYSAVFIKHFFQESFSFSFYSCLPSGWPMLLLSGVTTLISEKVFLDRKNFWPSFLIHFSIGFTFFCISAFVIYRRERPFISKVIRFRDHLD</sequence>
<feature type="transmembrane region" description="Helical" evidence="9">
    <location>
        <begin position="478"/>
        <end position="500"/>
    </location>
</feature>
<evidence type="ECO:0000256" key="9">
    <source>
        <dbReference type="RuleBase" id="RU365067"/>
    </source>
</evidence>
<evidence type="ECO:0000313" key="10">
    <source>
        <dbReference type="EMBL" id="EOY22846.1"/>
    </source>
</evidence>
<reference evidence="10 11" key="1">
    <citation type="journal article" date="2013" name="Genome Biol.">
        <title>The genome sequence of the most widely cultivated cacao type and its use to identify candidate genes regulating pod color.</title>
        <authorList>
            <person name="Motamayor J.C."/>
            <person name="Mockaitis K."/>
            <person name="Schmutz J."/>
            <person name="Haiminen N."/>
            <person name="Iii D.L."/>
            <person name="Cornejo O."/>
            <person name="Findley S.D."/>
            <person name="Zheng P."/>
            <person name="Utro F."/>
            <person name="Royaert S."/>
            <person name="Saski C."/>
            <person name="Jenkins J."/>
            <person name="Podicheti R."/>
            <person name="Zhao M."/>
            <person name="Scheffler B.E."/>
            <person name="Stack J.C."/>
            <person name="Feltus F.A."/>
            <person name="Mustiga G.M."/>
            <person name="Amores F."/>
            <person name="Phillips W."/>
            <person name="Marelli J.P."/>
            <person name="May G.D."/>
            <person name="Shapiro H."/>
            <person name="Ma J."/>
            <person name="Bustamante C.D."/>
            <person name="Schnell R.J."/>
            <person name="Main D."/>
            <person name="Gilbert D."/>
            <person name="Parida L."/>
            <person name="Kuhn D.N."/>
        </authorList>
    </citation>
    <scope>NUCLEOTIDE SEQUENCE [LARGE SCALE GENOMIC DNA]</scope>
    <source>
        <strain evidence="11">cv. Matina 1-6</strain>
    </source>
</reference>
<feature type="transmembrane region" description="Helical" evidence="9">
    <location>
        <begin position="446"/>
        <end position="466"/>
    </location>
</feature>
<dbReference type="GO" id="GO:0034203">
    <property type="term" value="P:glycolipid translocation"/>
    <property type="evidence" value="ECO:0000318"/>
    <property type="project" value="GO_Central"/>
</dbReference>
<dbReference type="InterPro" id="IPR007594">
    <property type="entry name" value="RFT1"/>
</dbReference>
<comment type="caution">
    <text evidence="9">Lacks conserved residue(s) required for the propagation of feature annotation.</text>
</comment>
<dbReference type="PANTHER" id="PTHR13117:SF5">
    <property type="entry name" value="PROTEIN RFT1 HOMOLOG"/>
    <property type="match status" value="1"/>
</dbReference>
<evidence type="ECO:0000313" key="11">
    <source>
        <dbReference type="Proteomes" id="UP000026915"/>
    </source>
</evidence>
<feature type="transmembrane region" description="Helical" evidence="9">
    <location>
        <begin position="356"/>
        <end position="379"/>
    </location>
</feature>
<evidence type="ECO:0000256" key="1">
    <source>
        <dbReference type="ARBA" id="ARBA00004477"/>
    </source>
</evidence>
<dbReference type="Proteomes" id="UP000026915">
    <property type="component" value="Chromosome 3"/>
</dbReference>
<dbReference type="GO" id="GO:0006488">
    <property type="term" value="P:dolichol-linked oligosaccharide biosynthetic process"/>
    <property type="evidence" value="ECO:0007669"/>
    <property type="project" value="InterPro"/>
</dbReference>
<feature type="transmembrane region" description="Helical" evidence="9">
    <location>
        <begin position="92"/>
        <end position="114"/>
    </location>
</feature>
<accession>A0A061FZZ8</accession>
<keyword evidence="4 9" id="KW-0812">Transmembrane</keyword>
<dbReference type="Pfam" id="PF04506">
    <property type="entry name" value="Rft-1"/>
    <property type="match status" value="1"/>
</dbReference>
<evidence type="ECO:0000256" key="3">
    <source>
        <dbReference type="ARBA" id="ARBA00010288"/>
    </source>
</evidence>
<dbReference type="AlphaFoldDB" id="A0A061FZZ8"/>
<dbReference type="EMBL" id="CM001881">
    <property type="protein sequence ID" value="EOY22846.1"/>
    <property type="molecule type" value="Genomic_DNA"/>
</dbReference>
<keyword evidence="11" id="KW-1185">Reference proteome</keyword>
<comment type="function">
    <text evidence="8 9">Intramembrane glycolipid transporter that operates in the biosynthetic pathway of dolichol-linked oligosaccharides, the glycan precursors employed in protein asparagine (N)-glycosylation. The sequential addition of sugars to dolichol pyrophosphate produces dolichol-linked oligosaccharides containing fourteen sugars, including two GlcNAcs, nine mannoses and three glucoses. Once assembled, the oligosaccharide is transferred from the lipid to nascent proteins by oligosaccharyltransferases. The assembly of dolichol-linked oligosaccharides begins on the cytosolic side of the endoplasmic reticulum membrane and finishes in its lumen. RFT1 could mediate the translocation of the cytosolically oriented intermediate DolPP-GlcNAc2Man5, produced by ALG11, into the ER lumen where dolichol-linked oligosaccharides assembly continues. However, the intramembrane lipid transporter activity could not be confirmed in vitro.</text>
</comment>
<protein>
    <recommendedName>
        <fullName evidence="9">Protein RFT1 homolog</fullName>
    </recommendedName>
</protein>
<evidence type="ECO:0000256" key="2">
    <source>
        <dbReference type="ARBA" id="ARBA00004922"/>
    </source>
</evidence>
<dbReference type="eggNOG" id="KOG2864">
    <property type="taxonomic scope" value="Eukaryota"/>
</dbReference>
<evidence type="ECO:0000256" key="8">
    <source>
        <dbReference type="ARBA" id="ARBA00045912"/>
    </source>
</evidence>